<evidence type="ECO:0000256" key="2">
    <source>
        <dbReference type="SAM" id="SignalP"/>
    </source>
</evidence>
<protein>
    <recommendedName>
        <fullName evidence="5">Cytochrome c domain-containing protein</fullName>
    </recommendedName>
</protein>
<dbReference type="RefSeq" id="WP_108024072.1">
    <property type="nucleotide sequence ID" value="NZ_QAYC01000002.1"/>
</dbReference>
<name>A0A8E3ART7_9RHOB</name>
<gene>
    <name evidence="3" type="ORF">C8N38_102202</name>
</gene>
<keyword evidence="4" id="KW-1185">Reference proteome</keyword>
<dbReference type="AlphaFoldDB" id="A0A8E3ART7"/>
<organism evidence="3 4">
    <name type="scientific">Rhodovulum kholense</name>
    <dbReference type="NCBI Taxonomy" id="453584"/>
    <lineage>
        <taxon>Bacteria</taxon>
        <taxon>Pseudomonadati</taxon>
        <taxon>Pseudomonadota</taxon>
        <taxon>Alphaproteobacteria</taxon>
        <taxon>Rhodobacterales</taxon>
        <taxon>Paracoccaceae</taxon>
        <taxon>Rhodovulum</taxon>
    </lineage>
</organism>
<evidence type="ECO:0000313" key="3">
    <source>
        <dbReference type="EMBL" id="PTW51409.1"/>
    </source>
</evidence>
<evidence type="ECO:0000256" key="1">
    <source>
        <dbReference type="SAM" id="MobiDB-lite"/>
    </source>
</evidence>
<proteinExistence type="predicted"/>
<evidence type="ECO:0000313" key="4">
    <source>
        <dbReference type="Proteomes" id="UP000244037"/>
    </source>
</evidence>
<feature type="region of interest" description="Disordered" evidence="1">
    <location>
        <begin position="532"/>
        <end position="553"/>
    </location>
</feature>
<accession>A0A8E3ART7</accession>
<feature type="signal peptide" evidence="2">
    <location>
        <begin position="1"/>
        <end position="22"/>
    </location>
</feature>
<dbReference type="Proteomes" id="UP000244037">
    <property type="component" value="Unassembled WGS sequence"/>
</dbReference>
<reference evidence="3 4" key="1">
    <citation type="submission" date="2018-04" db="EMBL/GenBank/DDBJ databases">
        <title>Genomic Encyclopedia of Archaeal and Bacterial Type Strains, Phase II (KMG-II): from individual species to whole genera.</title>
        <authorList>
            <person name="Goeker M."/>
        </authorList>
    </citation>
    <scope>NUCLEOTIDE SEQUENCE [LARGE SCALE GENOMIC DNA]</scope>
    <source>
        <strain evidence="3 4">DSM 19783</strain>
    </source>
</reference>
<keyword evidence="2" id="KW-0732">Signal</keyword>
<dbReference type="EMBL" id="QAYC01000002">
    <property type="protein sequence ID" value="PTW51409.1"/>
    <property type="molecule type" value="Genomic_DNA"/>
</dbReference>
<dbReference type="OrthoDB" id="8692at2"/>
<feature type="chain" id="PRO_5034344187" description="Cytochrome c domain-containing protein" evidence="2">
    <location>
        <begin position="23"/>
        <end position="553"/>
    </location>
</feature>
<sequence length="553" mass="60859">MRHSLSLLSGLALICAAGSASAVDLRHSTLANHTAYIPPQCYTRTEDAAGTAHNPCQTCHTRSRVPHYINDQDLQLSYALPGPALKNPWTNLFVDRSGAVAAADPEEVRAWVRQDNYLGADGQPVLAEKLASPPQAWDSDGDGRWSGYVPDAFYDFDEMGFDHAPDGQLTGWRAFAYQPLPGTFWPASGSTDDVMIRLPEAYRQDAGGRDDRAIYALNLAIVEALIRRADVPVAPVDEAALGVDLDRDGALGTATRVAFAFAPLEGITMHWVGRAGTLPADEAPLAAGLYPLGTEFLHSVRYLDPDPAGVGMAPRMKELRYMRKTRWLTYFDRMDGALAEAKERHDFPDRISLFFGDAEHGISNGTGWRLQGFIEDREGALRPQSFEETVFCMGCHGGIGVNDDDTLAFPRKLGAEAFQGGWYHWTQKGLAGTPDLTRVDGAGDYVHYLRTNGAGDEFRSNDELIRAWLKDGELPEAAAARIRDDIAPLILPSPERALALDVAYREIVRDQSFALGRDATVTPQDATVWREVDQDRPTGIAEPEAPWYPRHRR</sequence>
<evidence type="ECO:0008006" key="5">
    <source>
        <dbReference type="Google" id="ProtNLM"/>
    </source>
</evidence>
<comment type="caution">
    <text evidence="3">The sequence shown here is derived from an EMBL/GenBank/DDBJ whole genome shotgun (WGS) entry which is preliminary data.</text>
</comment>